<gene>
    <name evidence="3" type="ORF">TRITD_6Av1G157050</name>
</gene>
<keyword evidence="4" id="KW-1185">Reference proteome</keyword>
<protein>
    <recommendedName>
        <fullName evidence="2">Enoyl reductase (ER) domain-containing protein</fullName>
    </recommendedName>
</protein>
<dbReference type="Gramene" id="TRITD6Av1G157050.2">
    <property type="protein sequence ID" value="TRITD6Av1G157050.2"/>
    <property type="gene ID" value="TRITD6Av1G157050"/>
</dbReference>
<evidence type="ECO:0000259" key="2">
    <source>
        <dbReference type="SMART" id="SM00829"/>
    </source>
</evidence>
<organism evidence="3 4">
    <name type="scientific">Triticum turgidum subsp. durum</name>
    <name type="common">Durum wheat</name>
    <name type="synonym">Triticum durum</name>
    <dbReference type="NCBI Taxonomy" id="4567"/>
    <lineage>
        <taxon>Eukaryota</taxon>
        <taxon>Viridiplantae</taxon>
        <taxon>Streptophyta</taxon>
        <taxon>Embryophyta</taxon>
        <taxon>Tracheophyta</taxon>
        <taxon>Spermatophyta</taxon>
        <taxon>Magnoliopsida</taxon>
        <taxon>Liliopsida</taxon>
        <taxon>Poales</taxon>
        <taxon>Poaceae</taxon>
        <taxon>BOP clade</taxon>
        <taxon>Pooideae</taxon>
        <taxon>Triticodae</taxon>
        <taxon>Triticeae</taxon>
        <taxon>Triticinae</taxon>
        <taxon>Triticum</taxon>
    </lineage>
</organism>
<dbReference type="Pfam" id="PF08240">
    <property type="entry name" value="ADH_N"/>
    <property type="match status" value="1"/>
</dbReference>
<dbReference type="Gene3D" id="3.40.50.720">
    <property type="entry name" value="NAD(P)-binding Rossmann-like Domain"/>
    <property type="match status" value="1"/>
</dbReference>
<dbReference type="InterPro" id="IPR051397">
    <property type="entry name" value="Zn-ADH-like_protein"/>
</dbReference>
<dbReference type="EMBL" id="LT934121">
    <property type="protein sequence ID" value="VAI47767.1"/>
    <property type="molecule type" value="Genomic_DNA"/>
</dbReference>
<dbReference type="SUPFAM" id="SSF50129">
    <property type="entry name" value="GroES-like"/>
    <property type="match status" value="1"/>
</dbReference>
<dbReference type="GO" id="GO:0016491">
    <property type="term" value="F:oxidoreductase activity"/>
    <property type="evidence" value="ECO:0007669"/>
    <property type="project" value="InterPro"/>
</dbReference>
<dbReference type="Gene3D" id="3.90.180.10">
    <property type="entry name" value="Medium-chain alcohol dehydrogenases, catalytic domain"/>
    <property type="match status" value="1"/>
</dbReference>
<name>A0A9R0Y491_TRITD</name>
<evidence type="ECO:0000313" key="4">
    <source>
        <dbReference type="Proteomes" id="UP000324705"/>
    </source>
</evidence>
<dbReference type="AlphaFoldDB" id="A0A9R0Y491"/>
<dbReference type="InterPro" id="IPR013154">
    <property type="entry name" value="ADH-like_N"/>
</dbReference>
<feature type="domain" description="Enoyl reductase (ER)" evidence="2">
    <location>
        <begin position="18"/>
        <end position="185"/>
    </location>
</feature>
<accession>A0A9R0Y491</accession>
<proteinExistence type="predicted"/>
<dbReference type="SMART" id="SM00829">
    <property type="entry name" value="PKS_ER"/>
    <property type="match status" value="1"/>
</dbReference>
<sequence>MEALVVRKLGDPTLPPGGEDSPFAAVSGDRPIPELSSPTSVRVRVAATSLNFATFLQVQGKYQERPPLPYVPGSDYAGVVDAVGPGVRRFRPGDRVCSLASVGSFAELVVADEKALYAVPDGCDLVAAGALPVAFGTSHLALAHRAQLKAGQVGSPFASDIIYVPFYLISIEHSLYAILYVYDMHCTFFMWHS</sequence>
<dbReference type="PANTHER" id="PTHR43677">
    <property type="entry name" value="SHORT-CHAIN DEHYDROGENASE/REDUCTASE"/>
    <property type="match status" value="1"/>
</dbReference>
<reference evidence="3 4" key="1">
    <citation type="submission" date="2017-09" db="EMBL/GenBank/DDBJ databases">
        <authorList>
            <consortium name="International Durum Wheat Genome Sequencing Consortium (IDWGSC)"/>
            <person name="Milanesi L."/>
        </authorList>
    </citation>
    <scope>NUCLEOTIDE SEQUENCE [LARGE SCALE GENOMIC DNA]</scope>
    <source>
        <strain evidence="4">cv. Svevo</strain>
    </source>
</reference>
<dbReference type="Proteomes" id="UP000324705">
    <property type="component" value="Chromosome 6A"/>
</dbReference>
<dbReference type="InterPro" id="IPR011032">
    <property type="entry name" value="GroES-like_sf"/>
</dbReference>
<dbReference type="PANTHER" id="PTHR43677:SF4">
    <property type="entry name" value="QUINONE OXIDOREDUCTASE-LIKE PROTEIN 2"/>
    <property type="match status" value="1"/>
</dbReference>
<feature type="region of interest" description="Disordered" evidence="1">
    <location>
        <begin position="9"/>
        <end position="30"/>
    </location>
</feature>
<evidence type="ECO:0000256" key="1">
    <source>
        <dbReference type="SAM" id="MobiDB-lite"/>
    </source>
</evidence>
<evidence type="ECO:0000313" key="3">
    <source>
        <dbReference type="EMBL" id="VAI47767.1"/>
    </source>
</evidence>
<dbReference type="InterPro" id="IPR020843">
    <property type="entry name" value="ER"/>
</dbReference>